<dbReference type="RefSeq" id="WP_210512744.1">
    <property type="nucleotide sequence ID" value="NZ_JAFIDN010000009.1"/>
</dbReference>
<reference evidence="1" key="1">
    <citation type="submission" date="2021-02" db="EMBL/GenBank/DDBJ databases">
        <title>Natronogracilivirga saccharolytica gen. nov. sp. nov. a new anaerobic, haloalkiliphilic carbohydrate-fermenting bacterium from soda lake and proposing of Cyclonatronumiaceae fam. nov. in the phylum Balneolaeota.</title>
        <authorList>
            <person name="Zhilina T.N."/>
            <person name="Sorokin D.Y."/>
            <person name="Zavarzina D.G."/>
            <person name="Toshchakov S.V."/>
            <person name="Kublanov I.V."/>
        </authorList>
    </citation>
    <scope>NUCLEOTIDE SEQUENCE</scope>
    <source>
        <strain evidence="1">Z-1702</strain>
    </source>
</reference>
<name>A0A8J7SBK6_9BACT</name>
<comment type="caution">
    <text evidence="1">The sequence shown here is derived from an EMBL/GenBank/DDBJ whole genome shotgun (WGS) entry which is preliminary data.</text>
</comment>
<dbReference type="AlphaFoldDB" id="A0A8J7SBK6"/>
<evidence type="ECO:0000313" key="1">
    <source>
        <dbReference type="EMBL" id="MBP3193286.1"/>
    </source>
</evidence>
<organism evidence="1 2">
    <name type="scientific">Natronogracilivirga saccharolytica</name>
    <dbReference type="NCBI Taxonomy" id="2812953"/>
    <lineage>
        <taxon>Bacteria</taxon>
        <taxon>Pseudomonadati</taxon>
        <taxon>Balneolota</taxon>
        <taxon>Balneolia</taxon>
        <taxon>Balneolales</taxon>
        <taxon>Cyclonatronaceae</taxon>
        <taxon>Natronogracilivirga</taxon>
    </lineage>
</organism>
<protein>
    <recommendedName>
        <fullName evidence="3">Helix-turn-helix type 11 domain-containing protein</fullName>
    </recommendedName>
</protein>
<evidence type="ECO:0000313" key="2">
    <source>
        <dbReference type="Proteomes" id="UP000673975"/>
    </source>
</evidence>
<sequence>MALNLYLSRIQRLDILIRKKSTGSPKELAEKLGISERWLFHLLDEIREELDCPIRYNRLRRSYEYEKPGKVMIGFLNEAELDIKSLKSTNGGHLLHSMYLYIQ</sequence>
<dbReference type="Proteomes" id="UP000673975">
    <property type="component" value="Unassembled WGS sequence"/>
</dbReference>
<proteinExistence type="predicted"/>
<accession>A0A8J7SBK6</accession>
<evidence type="ECO:0008006" key="3">
    <source>
        <dbReference type="Google" id="ProtNLM"/>
    </source>
</evidence>
<gene>
    <name evidence="1" type="ORF">NATSA_11465</name>
</gene>
<dbReference type="EMBL" id="JAFIDN010000009">
    <property type="protein sequence ID" value="MBP3193286.1"/>
    <property type="molecule type" value="Genomic_DNA"/>
</dbReference>
<keyword evidence="2" id="KW-1185">Reference proteome</keyword>